<sequence length="137" mass="16213">MKWTESLSVGNELIDSQHKELIKKVNDVLEACNQKKGKEKIEEVMKFLKDYTVKHFNDEEALMKKYQYPSYEEHKKIHEDFVKKVDELDKKIKKEGINLSIIMLVNKTLVDWLINHISKVDKKVGEHIRKAKGDFLK</sequence>
<dbReference type="NCBIfam" id="TIGR02481">
    <property type="entry name" value="hemeryth_dom"/>
    <property type="match status" value="1"/>
</dbReference>
<dbReference type="InterPro" id="IPR016131">
    <property type="entry name" value="Haemerythrin_Fe_BS"/>
</dbReference>
<dbReference type="Pfam" id="PF01814">
    <property type="entry name" value="Hemerythrin"/>
    <property type="match status" value="1"/>
</dbReference>
<name>A0A1G7V3J7_THETY</name>
<keyword evidence="3" id="KW-0408">Iron</keyword>
<dbReference type="InterPro" id="IPR012827">
    <property type="entry name" value="Hemerythrin_metal-bd"/>
</dbReference>
<protein>
    <submittedName>
        <fullName evidence="5">Hemerythrin</fullName>
    </submittedName>
</protein>
<evidence type="ECO:0000256" key="2">
    <source>
        <dbReference type="ARBA" id="ARBA00022723"/>
    </source>
</evidence>
<dbReference type="AlphaFoldDB" id="A0A1G7V3J7"/>
<gene>
    <name evidence="5" type="ORF">SAMN04244560_02523</name>
</gene>
<evidence type="ECO:0000256" key="3">
    <source>
        <dbReference type="ARBA" id="ARBA00023004"/>
    </source>
</evidence>
<evidence type="ECO:0000313" key="5">
    <source>
        <dbReference type="EMBL" id="SDG53939.1"/>
    </source>
</evidence>
<accession>A0A1G7V3J7</accession>
<reference evidence="5 6" key="1">
    <citation type="submission" date="2016-10" db="EMBL/GenBank/DDBJ databases">
        <authorList>
            <person name="de Groot N.N."/>
        </authorList>
    </citation>
    <scope>NUCLEOTIDE SEQUENCE [LARGE SCALE GENOMIC DNA]</scope>
    <source>
        <strain evidence="5 6">DSM 569</strain>
    </source>
</reference>
<dbReference type="NCBIfam" id="NF033749">
    <property type="entry name" value="bact_hemeryth"/>
    <property type="match status" value="1"/>
</dbReference>
<dbReference type="Gene3D" id="1.20.120.50">
    <property type="entry name" value="Hemerythrin-like"/>
    <property type="match status" value="1"/>
</dbReference>
<feature type="domain" description="Hemerythrin-like" evidence="4">
    <location>
        <begin position="10"/>
        <end position="124"/>
    </location>
</feature>
<keyword evidence="2" id="KW-0479">Metal-binding</keyword>
<proteinExistence type="inferred from homology"/>
<dbReference type="PANTHER" id="PTHR37164:SF1">
    <property type="entry name" value="BACTERIOHEMERYTHRIN"/>
    <property type="match status" value="1"/>
</dbReference>
<dbReference type="InterPro" id="IPR050669">
    <property type="entry name" value="Hemerythrin"/>
</dbReference>
<dbReference type="RefSeq" id="WP_004400293.1">
    <property type="nucleotide sequence ID" value="NZ_FNBS01000086.1"/>
</dbReference>
<evidence type="ECO:0000313" key="6">
    <source>
        <dbReference type="Proteomes" id="UP000183404"/>
    </source>
</evidence>
<dbReference type="SUPFAM" id="SSF47188">
    <property type="entry name" value="Hemerythrin-like"/>
    <property type="match status" value="1"/>
</dbReference>
<evidence type="ECO:0000256" key="1">
    <source>
        <dbReference type="ARBA" id="ARBA00010587"/>
    </source>
</evidence>
<dbReference type="CDD" id="cd12107">
    <property type="entry name" value="Hemerythrin"/>
    <property type="match status" value="1"/>
</dbReference>
<evidence type="ECO:0000259" key="4">
    <source>
        <dbReference type="Pfam" id="PF01814"/>
    </source>
</evidence>
<dbReference type="PROSITE" id="PS00550">
    <property type="entry name" value="HEMERYTHRINS"/>
    <property type="match status" value="1"/>
</dbReference>
<dbReference type="Proteomes" id="UP000183404">
    <property type="component" value="Unassembled WGS sequence"/>
</dbReference>
<dbReference type="PANTHER" id="PTHR37164">
    <property type="entry name" value="BACTERIOHEMERYTHRIN"/>
    <property type="match status" value="1"/>
</dbReference>
<comment type="similarity">
    <text evidence="1">Belongs to the hemerythrin family.</text>
</comment>
<dbReference type="EMBL" id="FNBS01000086">
    <property type="protein sequence ID" value="SDG53939.1"/>
    <property type="molecule type" value="Genomic_DNA"/>
</dbReference>
<organism evidence="5 6">
    <name type="scientific">Thermoanaerobacter thermohydrosulfuricus</name>
    <name type="common">Clostridium thermohydrosulfuricum</name>
    <dbReference type="NCBI Taxonomy" id="1516"/>
    <lineage>
        <taxon>Bacteria</taxon>
        <taxon>Bacillati</taxon>
        <taxon>Bacillota</taxon>
        <taxon>Clostridia</taxon>
        <taxon>Thermoanaerobacterales</taxon>
        <taxon>Thermoanaerobacteraceae</taxon>
        <taxon>Thermoanaerobacter</taxon>
    </lineage>
</organism>
<dbReference type="InterPro" id="IPR012312">
    <property type="entry name" value="Hemerythrin-like"/>
</dbReference>
<dbReference type="GO" id="GO:0046872">
    <property type="term" value="F:metal ion binding"/>
    <property type="evidence" value="ECO:0007669"/>
    <property type="project" value="UniProtKB-KW"/>
</dbReference>
<dbReference type="InterPro" id="IPR035938">
    <property type="entry name" value="Hemerythrin-like_sf"/>
</dbReference>